<keyword evidence="9" id="KW-1185">Reference proteome</keyword>
<name>A0A166AT94_9HYPH</name>
<evidence type="ECO:0000256" key="1">
    <source>
        <dbReference type="ARBA" id="ARBA00004167"/>
    </source>
</evidence>
<keyword evidence="4" id="KW-0472">Membrane</keyword>
<reference evidence="8 9" key="1">
    <citation type="journal article" date="2016" name="Front. Microbiol.">
        <title>Comparative Genomic Analysis Reveals a Diverse Repertoire of Genes Involved in Prokaryote-Eukaryote Interactions within the Pseudovibrio Genus.</title>
        <authorList>
            <person name="Romano S."/>
            <person name="Fernandez-Guerra A."/>
            <person name="Reen F.J."/>
            <person name="Glockner F.O."/>
            <person name="Crowley S.P."/>
            <person name="O'Sullivan O."/>
            <person name="Cotter P.D."/>
            <person name="Adams C."/>
            <person name="Dobson A.D."/>
            <person name="O'Gara F."/>
        </authorList>
    </citation>
    <scope>NUCLEOTIDE SEQUENCE [LARGE SCALE GENOMIC DNA]</scope>
    <source>
        <strain evidence="8 9">Ad2</strain>
    </source>
</reference>
<dbReference type="RefSeq" id="WP_068002514.1">
    <property type="nucleotide sequence ID" value="NZ_FOFM01000006.1"/>
</dbReference>
<evidence type="ECO:0000256" key="6">
    <source>
        <dbReference type="ARBA" id="ARBA00025321"/>
    </source>
</evidence>
<comment type="caution">
    <text evidence="8">The sequence shown here is derived from an EMBL/GenBank/DDBJ whole genome shotgun (WGS) entry which is preliminary data.</text>
</comment>
<dbReference type="PATRIC" id="fig|989403.3.peg.863"/>
<comment type="function">
    <text evidence="6">Has immunoglobulin-binding and hemagglutination properties, and can bind to mannose. Essential for virulence. May be involved in LPS biosynthesis or polysaccharide transport.</text>
</comment>
<keyword evidence="4" id="KW-1003">Cell membrane</keyword>
<gene>
    <name evidence="8" type="ORF">PsAD2_00818</name>
</gene>
<evidence type="ECO:0000313" key="8">
    <source>
        <dbReference type="EMBL" id="KZL21521.1"/>
    </source>
</evidence>
<feature type="signal peptide" evidence="7">
    <location>
        <begin position="1"/>
        <end position="26"/>
    </location>
</feature>
<protein>
    <recommendedName>
        <fullName evidence="3">Lectin-like protein BA14k</fullName>
    </recommendedName>
</protein>
<dbReference type="EMBL" id="LMCB01000004">
    <property type="protein sequence ID" value="KZL21521.1"/>
    <property type="molecule type" value="Genomic_DNA"/>
</dbReference>
<organism evidence="8 9">
    <name type="scientific">Pseudovibrio axinellae</name>
    <dbReference type="NCBI Taxonomy" id="989403"/>
    <lineage>
        <taxon>Bacteria</taxon>
        <taxon>Pseudomonadati</taxon>
        <taxon>Pseudomonadota</taxon>
        <taxon>Alphaproteobacteria</taxon>
        <taxon>Hyphomicrobiales</taxon>
        <taxon>Stappiaceae</taxon>
        <taxon>Pseudovibrio</taxon>
    </lineage>
</organism>
<evidence type="ECO:0000256" key="4">
    <source>
        <dbReference type="ARBA" id="ARBA00022475"/>
    </source>
</evidence>
<evidence type="ECO:0000313" key="9">
    <source>
        <dbReference type="Proteomes" id="UP000076577"/>
    </source>
</evidence>
<dbReference type="InterPro" id="IPR012413">
    <property type="entry name" value="BA14K"/>
</dbReference>
<dbReference type="Pfam" id="PF07886">
    <property type="entry name" value="BA14K"/>
    <property type="match status" value="1"/>
</dbReference>
<dbReference type="Proteomes" id="UP000076577">
    <property type="component" value="Unassembled WGS sequence"/>
</dbReference>
<feature type="chain" id="PRO_5007870860" description="Lectin-like protein BA14k" evidence="7">
    <location>
        <begin position="27"/>
        <end position="157"/>
    </location>
</feature>
<evidence type="ECO:0000256" key="5">
    <source>
        <dbReference type="ARBA" id="ARBA00022734"/>
    </source>
</evidence>
<dbReference type="AlphaFoldDB" id="A0A166AT94"/>
<sequence>MVKTSAVISIALAGAMMLPAISAAQAGPRNNTYIENNIYNNTYVKRHHRHKSKKKGVKPGEAAAIGVIGLAAGLLIGNAISAPAPAYHPPAPAYRPPAPAYRPPAVAHRAPPVYRAPVAAPAPWSPAWFAYCTNKYRSFNPNTGTFRTYSGKDRFCQ</sequence>
<accession>A0A166AT94</accession>
<evidence type="ECO:0000256" key="3">
    <source>
        <dbReference type="ARBA" id="ARBA00020552"/>
    </source>
</evidence>
<dbReference type="GO" id="GO:0016020">
    <property type="term" value="C:membrane"/>
    <property type="evidence" value="ECO:0007669"/>
    <property type="project" value="UniProtKB-SubCell"/>
</dbReference>
<evidence type="ECO:0000256" key="2">
    <source>
        <dbReference type="ARBA" id="ARBA00010270"/>
    </source>
</evidence>
<keyword evidence="7" id="KW-0732">Signal</keyword>
<comment type="similarity">
    <text evidence="2">Belongs to the BA14k family.</text>
</comment>
<dbReference type="STRING" id="989403.SAMN05421798_10689"/>
<comment type="subcellular location">
    <subcellularLocation>
        <location evidence="1">Membrane</location>
        <topology evidence="1">Single-pass membrane protein</topology>
    </subcellularLocation>
</comment>
<dbReference type="GO" id="GO:0030246">
    <property type="term" value="F:carbohydrate binding"/>
    <property type="evidence" value="ECO:0007669"/>
    <property type="project" value="UniProtKB-KW"/>
</dbReference>
<evidence type="ECO:0000256" key="7">
    <source>
        <dbReference type="SAM" id="SignalP"/>
    </source>
</evidence>
<proteinExistence type="inferred from homology"/>
<keyword evidence="5" id="KW-0430">Lectin</keyword>